<dbReference type="Proteomes" id="UP001185015">
    <property type="component" value="Unassembled WGS sequence"/>
</dbReference>
<keyword evidence="1" id="KW-0472">Membrane</keyword>
<keyword evidence="3" id="KW-1185">Reference proteome</keyword>
<sequence>MIFIGLAYSIQCNNIYIKLFVMIIIIMAGFVRNTNITQKISR</sequence>
<proteinExistence type="predicted"/>
<keyword evidence="1" id="KW-1133">Transmembrane helix</keyword>
<dbReference type="AlphaFoldDB" id="A0AA90ZDW2"/>
<accession>A0AA90ZDW2</accession>
<evidence type="ECO:0000313" key="3">
    <source>
        <dbReference type="Proteomes" id="UP001185015"/>
    </source>
</evidence>
<name>A0AA90ZDW2_9EURY</name>
<feature type="transmembrane region" description="Helical" evidence="1">
    <location>
        <begin position="15"/>
        <end position="32"/>
    </location>
</feature>
<dbReference type="EMBL" id="JAVDQI010000016">
    <property type="protein sequence ID" value="MDR6223958.1"/>
    <property type="molecule type" value="Genomic_DNA"/>
</dbReference>
<organism evidence="2 3">
    <name type="scientific">Methanococcoides alaskense</name>
    <dbReference type="NCBI Taxonomy" id="325778"/>
    <lineage>
        <taxon>Archaea</taxon>
        <taxon>Methanobacteriati</taxon>
        <taxon>Methanobacteriota</taxon>
        <taxon>Stenosarchaea group</taxon>
        <taxon>Methanomicrobia</taxon>
        <taxon>Methanosarcinales</taxon>
        <taxon>Methanosarcinaceae</taxon>
        <taxon>Methanococcoides</taxon>
    </lineage>
</organism>
<evidence type="ECO:0000256" key="1">
    <source>
        <dbReference type="SAM" id="Phobius"/>
    </source>
</evidence>
<reference evidence="2 3" key="1">
    <citation type="submission" date="2023-07" db="EMBL/GenBank/DDBJ databases">
        <title>Genomic Encyclopedia of Type Strains, Phase IV (KMG-IV): sequencing the most valuable type-strain genomes for metagenomic binning, comparative biology and taxonomic classification.</title>
        <authorList>
            <person name="Goeker M."/>
        </authorList>
    </citation>
    <scope>NUCLEOTIDE SEQUENCE [LARGE SCALE GENOMIC DNA]</scope>
    <source>
        <strain evidence="2 3">DSM 17273</strain>
    </source>
</reference>
<comment type="caution">
    <text evidence="2">The sequence shown here is derived from an EMBL/GenBank/DDBJ whole genome shotgun (WGS) entry which is preliminary data.</text>
</comment>
<protein>
    <submittedName>
        <fullName evidence="2">Uncharacterized protein</fullName>
    </submittedName>
</protein>
<gene>
    <name evidence="2" type="ORF">J2750_002439</name>
</gene>
<evidence type="ECO:0000313" key="2">
    <source>
        <dbReference type="EMBL" id="MDR6223958.1"/>
    </source>
</evidence>
<keyword evidence="1" id="KW-0812">Transmembrane</keyword>